<dbReference type="InterPro" id="IPR014044">
    <property type="entry name" value="CAP_dom"/>
</dbReference>
<organism evidence="4 5">
    <name type="scientific">Kribbella shirazensis</name>
    <dbReference type="NCBI Taxonomy" id="1105143"/>
    <lineage>
        <taxon>Bacteria</taxon>
        <taxon>Bacillati</taxon>
        <taxon>Actinomycetota</taxon>
        <taxon>Actinomycetes</taxon>
        <taxon>Propionibacteriales</taxon>
        <taxon>Kribbellaceae</taxon>
        <taxon>Kribbella</taxon>
    </lineage>
</organism>
<feature type="domain" description="SCP" evidence="3">
    <location>
        <begin position="213"/>
        <end position="332"/>
    </location>
</feature>
<name>A0A7X5VJG0_9ACTN</name>
<dbReference type="EMBL" id="JAASRO010000001">
    <property type="protein sequence ID" value="NIK62338.1"/>
    <property type="molecule type" value="Genomic_DNA"/>
</dbReference>
<gene>
    <name evidence="4" type="ORF">BJY22_008055</name>
</gene>
<dbReference type="PANTHER" id="PTHR31157">
    <property type="entry name" value="SCP DOMAIN-CONTAINING PROTEIN"/>
    <property type="match status" value="1"/>
</dbReference>
<feature type="region of interest" description="Disordered" evidence="1">
    <location>
        <begin position="1"/>
        <end position="20"/>
    </location>
</feature>
<feature type="compositionally biased region" description="Basic residues" evidence="1">
    <location>
        <begin position="7"/>
        <end position="20"/>
    </location>
</feature>
<keyword evidence="2" id="KW-1133">Transmembrane helix</keyword>
<dbReference type="Proteomes" id="UP000555407">
    <property type="component" value="Unassembled WGS sequence"/>
</dbReference>
<dbReference type="InterPro" id="IPR035940">
    <property type="entry name" value="CAP_sf"/>
</dbReference>
<feature type="compositionally biased region" description="Low complexity" evidence="1">
    <location>
        <begin position="169"/>
        <end position="196"/>
    </location>
</feature>
<keyword evidence="2" id="KW-0812">Transmembrane</keyword>
<feature type="region of interest" description="Disordered" evidence="1">
    <location>
        <begin position="89"/>
        <end position="207"/>
    </location>
</feature>
<evidence type="ECO:0000256" key="1">
    <source>
        <dbReference type="SAM" id="MobiDB-lite"/>
    </source>
</evidence>
<dbReference type="Pfam" id="PF00188">
    <property type="entry name" value="CAP"/>
    <property type="match status" value="1"/>
</dbReference>
<reference evidence="4 5" key="1">
    <citation type="submission" date="2020-03" db="EMBL/GenBank/DDBJ databases">
        <title>Sequencing the genomes of 1000 actinobacteria strains.</title>
        <authorList>
            <person name="Klenk H.-P."/>
        </authorList>
    </citation>
    <scope>NUCLEOTIDE SEQUENCE [LARGE SCALE GENOMIC DNA]</scope>
    <source>
        <strain evidence="4 5">DSM 45490</strain>
    </source>
</reference>
<keyword evidence="2" id="KW-0472">Membrane</keyword>
<dbReference type="PANTHER" id="PTHR31157:SF1">
    <property type="entry name" value="SCP DOMAIN-CONTAINING PROTEIN"/>
    <property type="match status" value="1"/>
</dbReference>
<accession>A0A7X5VJG0</accession>
<dbReference type="RefSeq" id="WP_167217405.1">
    <property type="nucleotide sequence ID" value="NZ_JAASRO010000001.1"/>
</dbReference>
<evidence type="ECO:0000313" key="5">
    <source>
        <dbReference type="Proteomes" id="UP000555407"/>
    </source>
</evidence>
<protein>
    <submittedName>
        <fullName evidence="4">Uncharacterized protein YkwD</fullName>
    </submittedName>
</protein>
<dbReference type="SUPFAM" id="SSF55797">
    <property type="entry name" value="PR-1-like"/>
    <property type="match status" value="1"/>
</dbReference>
<dbReference type="Gene3D" id="3.40.33.10">
    <property type="entry name" value="CAP"/>
    <property type="match status" value="1"/>
</dbReference>
<comment type="caution">
    <text evidence="4">The sequence shown here is derived from an EMBL/GenBank/DDBJ whole genome shotgun (WGS) entry which is preliminary data.</text>
</comment>
<evidence type="ECO:0000259" key="3">
    <source>
        <dbReference type="Pfam" id="PF00188"/>
    </source>
</evidence>
<evidence type="ECO:0000256" key="2">
    <source>
        <dbReference type="SAM" id="Phobius"/>
    </source>
</evidence>
<proteinExistence type="predicted"/>
<sequence>MTDSPTPRRHRGSRRAPRRSRGLVGPIVSALSVLVAIGPVVWLMSRDTSQVDDAKVLNVSENTRVDGGSAATTAGSPSITVTKTLPNGRTTIAVVGPPAIGSAPTPSGPATGSPDTSGTPDDTPSDAPTTPGTPGTPGTLTTSTAPTAGVTTVSVSPTAPRSTRGQTARPKPTTVSTTPTRTPTTTRSTEPTPSDTQDPPSGGGTNAQEQQVLEYTNRIREQQGCRPLRLDSALVEAAGKHASDMVRRHYLDHTNPDGEDPGDRMADAGYRGSSWGENIAAGYDSAQKVVAAWMQSDGHRKNILNCRFTTIGVGYDPGQVKSGYGPGSWVQDFGRS</sequence>
<feature type="transmembrane region" description="Helical" evidence="2">
    <location>
        <begin position="21"/>
        <end position="44"/>
    </location>
</feature>
<evidence type="ECO:0000313" key="4">
    <source>
        <dbReference type="EMBL" id="NIK62338.1"/>
    </source>
</evidence>
<dbReference type="AlphaFoldDB" id="A0A7X5VJG0"/>
<dbReference type="CDD" id="cd05379">
    <property type="entry name" value="CAP_bacterial"/>
    <property type="match status" value="1"/>
</dbReference>
<feature type="compositionally biased region" description="Low complexity" evidence="1">
    <location>
        <begin position="111"/>
        <end position="160"/>
    </location>
</feature>
<keyword evidence="5" id="KW-1185">Reference proteome</keyword>